<comment type="caution">
    <text evidence="7">The sequence shown here is derived from an EMBL/GenBank/DDBJ whole genome shotgun (WGS) entry which is preliminary data.</text>
</comment>
<dbReference type="GO" id="GO:0020037">
    <property type="term" value="F:heme binding"/>
    <property type="evidence" value="ECO:0007669"/>
    <property type="project" value="InterPro"/>
</dbReference>
<gene>
    <name evidence="7" type="ORF">PARMNEM_LOCUS15329</name>
</gene>
<dbReference type="Pfam" id="PF00042">
    <property type="entry name" value="Globin"/>
    <property type="match status" value="1"/>
</dbReference>
<evidence type="ECO:0000256" key="3">
    <source>
        <dbReference type="ARBA" id="ARBA00022723"/>
    </source>
</evidence>
<keyword evidence="4" id="KW-0408">Iron</keyword>
<dbReference type="CDD" id="cd01040">
    <property type="entry name" value="Mb-like"/>
    <property type="match status" value="1"/>
</dbReference>
<dbReference type="SUPFAM" id="SSF46458">
    <property type="entry name" value="Globin-like"/>
    <property type="match status" value="1"/>
</dbReference>
<evidence type="ECO:0000256" key="1">
    <source>
        <dbReference type="ARBA" id="ARBA00011245"/>
    </source>
</evidence>
<dbReference type="PANTHER" id="PTHR46783:SF1">
    <property type="entry name" value="CYTOGLOBIN-1-RELATED"/>
    <property type="match status" value="1"/>
</dbReference>
<evidence type="ECO:0000313" key="8">
    <source>
        <dbReference type="Proteomes" id="UP001314205"/>
    </source>
</evidence>
<evidence type="ECO:0000256" key="5">
    <source>
        <dbReference type="RuleBase" id="RU000356"/>
    </source>
</evidence>
<name>A0AAV1LKH0_9NEOP</name>
<dbReference type="GO" id="GO:0016491">
    <property type="term" value="F:oxidoreductase activity"/>
    <property type="evidence" value="ECO:0007669"/>
    <property type="project" value="UniProtKB-ARBA"/>
</dbReference>
<organism evidence="7 8">
    <name type="scientific">Parnassius mnemosyne</name>
    <name type="common">clouded apollo</name>
    <dbReference type="NCBI Taxonomy" id="213953"/>
    <lineage>
        <taxon>Eukaryota</taxon>
        <taxon>Metazoa</taxon>
        <taxon>Ecdysozoa</taxon>
        <taxon>Arthropoda</taxon>
        <taxon>Hexapoda</taxon>
        <taxon>Insecta</taxon>
        <taxon>Pterygota</taxon>
        <taxon>Neoptera</taxon>
        <taxon>Endopterygota</taxon>
        <taxon>Lepidoptera</taxon>
        <taxon>Glossata</taxon>
        <taxon>Ditrysia</taxon>
        <taxon>Papilionoidea</taxon>
        <taxon>Papilionidae</taxon>
        <taxon>Parnassiinae</taxon>
        <taxon>Parnassini</taxon>
        <taxon>Parnassius</taxon>
        <taxon>Driopa</taxon>
    </lineage>
</organism>
<proteinExistence type="inferred from homology"/>
<dbReference type="InterPro" id="IPR009050">
    <property type="entry name" value="Globin-like_sf"/>
</dbReference>
<keyword evidence="5" id="KW-0813">Transport</keyword>
<comment type="similarity">
    <text evidence="5">Belongs to the globin family.</text>
</comment>
<dbReference type="Proteomes" id="UP001314205">
    <property type="component" value="Unassembled WGS sequence"/>
</dbReference>
<dbReference type="InterPro" id="IPR012292">
    <property type="entry name" value="Globin/Proto"/>
</dbReference>
<dbReference type="GO" id="GO:0019825">
    <property type="term" value="F:oxygen binding"/>
    <property type="evidence" value="ECO:0007669"/>
    <property type="project" value="InterPro"/>
</dbReference>
<keyword evidence="2 5" id="KW-0349">Heme</keyword>
<reference evidence="7 8" key="1">
    <citation type="submission" date="2023-11" db="EMBL/GenBank/DDBJ databases">
        <authorList>
            <person name="Hedman E."/>
            <person name="Englund M."/>
            <person name="Stromberg M."/>
            <person name="Nyberg Akerstrom W."/>
            <person name="Nylinder S."/>
            <person name="Jareborg N."/>
            <person name="Kallberg Y."/>
            <person name="Kronander E."/>
        </authorList>
    </citation>
    <scope>NUCLEOTIDE SEQUENCE [LARGE SCALE GENOMIC DNA]</scope>
</reference>
<sequence>MSSILNRILWGRDPDKPNPMSGLTPRDIYAVQRSWAVMYAEAGKYGLELFIRLFRLNPVTKTYFRTIKDMNEEQLSKSFQFKAHAINLMSSINTAVTNLNQPEVVIALMNKLGETHKKRRVEKSHFEDVKAVLVDILRNDLKLTDDVISSWAKFVTFIYKHIFDVLDDKQISNE</sequence>
<dbReference type="GO" id="GO:0005344">
    <property type="term" value="F:oxygen carrier activity"/>
    <property type="evidence" value="ECO:0007669"/>
    <property type="project" value="UniProtKB-KW"/>
</dbReference>
<dbReference type="EMBL" id="CAVLGL010000093">
    <property type="protein sequence ID" value="CAK1595913.1"/>
    <property type="molecule type" value="Genomic_DNA"/>
</dbReference>
<comment type="subunit">
    <text evidence="1">Monomer.</text>
</comment>
<evidence type="ECO:0000256" key="4">
    <source>
        <dbReference type="ARBA" id="ARBA00023004"/>
    </source>
</evidence>
<dbReference type="Gene3D" id="1.10.490.10">
    <property type="entry name" value="Globins"/>
    <property type="match status" value="1"/>
</dbReference>
<evidence type="ECO:0000259" key="6">
    <source>
        <dbReference type="PROSITE" id="PS01033"/>
    </source>
</evidence>
<keyword evidence="8" id="KW-1185">Reference proteome</keyword>
<dbReference type="PROSITE" id="PS01033">
    <property type="entry name" value="GLOBIN"/>
    <property type="match status" value="1"/>
</dbReference>
<keyword evidence="3" id="KW-0479">Metal-binding</keyword>
<protein>
    <recommendedName>
        <fullName evidence="6">Globin domain-containing protein</fullName>
    </recommendedName>
</protein>
<feature type="domain" description="Globin" evidence="6">
    <location>
        <begin position="22"/>
        <end position="167"/>
    </location>
</feature>
<accession>A0AAV1LKH0</accession>
<evidence type="ECO:0000313" key="7">
    <source>
        <dbReference type="EMBL" id="CAK1595913.1"/>
    </source>
</evidence>
<dbReference type="InterPro" id="IPR000971">
    <property type="entry name" value="Globin"/>
</dbReference>
<dbReference type="GO" id="GO:0005506">
    <property type="term" value="F:iron ion binding"/>
    <property type="evidence" value="ECO:0007669"/>
    <property type="project" value="InterPro"/>
</dbReference>
<evidence type="ECO:0000256" key="2">
    <source>
        <dbReference type="ARBA" id="ARBA00022617"/>
    </source>
</evidence>
<dbReference type="PANTHER" id="PTHR46783">
    <property type="entry name" value="CYTOGLOBIN"/>
    <property type="match status" value="1"/>
</dbReference>
<dbReference type="InterPro" id="IPR013314">
    <property type="entry name" value="Globin_lamprey/hagfish"/>
</dbReference>
<dbReference type="InterPro" id="IPR044399">
    <property type="entry name" value="Mb-like_M"/>
</dbReference>
<dbReference type="AlphaFoldDB" id="A0AAV1LKH0"/>
<keyword evidence="5" id="KW-0561">Oxygen transport</keyword>